<dbReference type="EMBL" id="UINC01019240">
    <property type="protein sequence ID" value="SVA81373.1"/>
    <property type="molecule type" value="Genomic_DNA"/>
</dbReference>
<evidence type="ECO:0000259" key="2">
    <source>
        <dbReference type="PROSITE" id="PS50198"/>
    </source>
</evidence>
<name>A0A381YXS3_9ZZZZ</name>
<dbReference type="InterPro" id="IPR046357">
    <property type="entry name" value="PPIase_dom_sf"/>
</dbReference>
<proteinExistence type="predicted"/>
<feature type="non-terminal residue" evidence="3">
    <location>
        <position position="1227"/>
    </location>
</feature>
<dbReference type="PANTHER" id="PTHR47245">
    <property type="entry name" value="PEPTIDYLPROLYL ISOMERASE"/>
    <property type="match status" value="1"/>
</dbReference>
<dbReference type="PROSITE" id="PS50198">
    <property type="entry name" value="PPIC_PPIASE_2"/>
    <property type="match status" value="1"/>
</dbReference>
<protein>
    <recommendedName>
        <fullName evidence="2">PpiC domain-containing protein</fullName>
    </recommendedName>
</protein>
<gene>
    <name evidence="3" type="ORF">METZ01_LOCUS134227</name>
</gene>
<sequence length="1227" mass="141941">MNKQEQQLICLFQLHNKWEFKKKKTSYQVKLIGQPYIRFCRSQLTYSAVFLSLLLCLSTGVRSQNTVPPPPLTDAEISEKTTDNATRKTEALREKPPARLDPENASGEKDRIIGKGQNLIVNKNLVEIHGQALVKTEEIVLRSDHIWADFDKNMVKAYGNVKLVVGDEETFSNELVYNMTTKEGVVHEGFTYSEPWYYRGKEIFKIGENESYIRGGSITSSPLKYPHYDFLASKIIVKTNKELIAKHVILRIGGFPLFYFPAYRRDLRKDKQAKIIFRLGTDSYQGPFMSIELPISRRRRLNGSIMFDQSSRRGRGGGTDGGYRVNDVGFDEIFIPFLPDATPSEKVKLRDLASELVDRLDGEFNHYKLRQLFFEYMITEEDVKRAHTKIQEVHAKLQAENADFGKIAETNSDDDQTRYQGGDLGFLVRGERNQEGKLRLNPVLEEAAFALKVGETSQILQTDHGFHILKVDHILDIYGEHEISLRRIDINISPSEKTRENTRETAEKIQERAAAGENLSLLANEFEEAEVSDANNGAMIPLNEMDSQWKYSVRRLETLGEVTPTVMTDQGIYIFQLIEKEETPSFDEIAREFENKVGKSMIEEFEKRQVKKAETEKKALESKETGQDEEQKEKVKTYTKHGFKGRWEHERAVTREAQQLDRGESSNVIESKKGYHLINVKKKRTYRGDLFFYTNDQYSFSREEATRIGQRTALRWGHYHSIYTPWDNREEGRKPLNFMGRVELQSENYKEGFGDSESAIDSFGMFTWGSAFSAIDELDTDDDGNLTFSTQTIGEFLGRLQVNHSLDLTGEGSSTLQKLPEANISLSRMRVSNLPIFKNINDRMVKIADKVNTDTPILSLLSFPTLENASFDLDLNLGNFFRDRYQEEKNVYLLAGVVGFDVRKQSTLKVSSTREAKLDLNLNTNFVWHDKDREGNQHILRRVYDVQADISNILFRIYDISFIPGTRRMRHQMNSTVSASYAPAVDREDNLYPFGPSTYFYEAKDLTYRFDTSIEIKTKKNKTPLRILQFRTRLRADYTDYAAEWNRQYDFIESDITITPLASQKMNIMIRTTHDPNESELDKKRFKQVGFRSNVSYRREKWDFSLGNSFSKRISRASRRINFSFQFRPNSLIEIDLGADYDWIEKQFYSQRMTLRRNLNVWDLRISWHRVGIKRRPPYNNVRQDFTFQLNLLADPAVAVGLGYDATTETWGFRSLPVGVPYNAFGV</sequence>
<dbReference type="InterPro" id="IPR000297">
    <property type="entry name" value="PPIase_PpiC"/>
</dbReference>
<evidence type="ECO:0000256" key="1">
    <source>
        <dbReference type="SAM" id="MobiDB-lite"/>
    </source>
</evidence>
<feature type="region of interest" description="Disordered" evidence="1">
    <location>
        <begin position="64"/>
        <end position="108"/>
    </location>
</feature>
<dbReference type="PANTHER" id="PTHR47245:SF2">
    <property type="entry name" value="PEPTIDYL-PROLYL CIS-TRANS ISOMERASE HP_0175-RELATED"/>
    <property type="match status" value="1"/>
</dbReference>
<dbReference type="GO" id="GO:0003755">
    <property type="term" value="F:peptidyl-prolyl cis-trans isomerase activity"/>
    <property type="evidence" value="ECO:0007669"/>
    <property type="project" value="InterPro"/>
</dbReference>
<feature type="domain" description="PpiC" evidence="2">
    <location>
        <begin position="376"/>
        <end position="473"/>
    </location>
</feature>
<evidence type="ECO:0000313" key="3">
    <source>
        <dbReference type="EMBL" id="SVA81373.1"/>
    </source>
</evidence>
<dbReference type="Pfam" id="PF00639">
    <property type="entry name" value="Rotamase"/>
    <property type="match status" value="2"/>
</dbReference>
<organism evidence="3">
    <name type="scientific">marine metagenome</name>
    <dbReference type="NCBI Taxonomy" id="408172"/>
    <lineage>
        <taxon>unclassified sequences</taxon>
        <taxon>metagenomes</taxon>
        <taxon>ecological metagenomes</taxon>
    </lineage>
</organism>
<dbReference type="InterPro" id="IPR050245">
    <property type="entry name" value="PrsA_foldase"/>
</dbReference>
<feature type="region of interest" description="Disordered" evidence="1">
    <location>
        <begin position="613"/>
        <end position="636"/>
    </location>
</feature>
<dbReference type="SUPFAM" id="SSF54534">
    <property type="entry name" value="FKBP-like"/>
    <property type="match status" value="2"/>
</dbReference>
<dbReference type="Gene3D" id="3.10.50.40">
    <property type="match status" value="2"/>
</dbReference>
<dbReference type="AlphaFoldDB" id="A0A381YXS3"/>
<accession>A0A381YXS3</accession>
<reference evidence="3" key="1">
    <citation type="submission" date="2018-05" db="EMBL/GenBank/DDBJ databases">
        <authorList>
            <person name="Lanie J.A."/>
            <person name="Ng W.-L."/>
            <person name="Kazmierczak K.M."/>
            <person name="Andrzejewski T.M."/>
            <person name="Davidsen T.M."/>
            <person name="Wayne K.J."/>
            <person name="Tettelin H."/>
            <person name="Glass J.I."/>
            <person name="Rusch D."/>
            <person name="Podicherti R."/>
            <person name="Tsui H.-C.T."/>
            <person name="Winkler M.E."/>
        </authorList>
    </citation>
    <scope>NUCLEOTIDE SEQUENCE</scope>
</reference>
<feature type="compositionally biased region" description="Basic and acidic residues" evidence="1">
    <location>
        <begin position="77"/>
        <end position="108"/>
    </location>
</feature>